<keyword evidence="2" id="KW-1185">Reference proteome</keyword>
<evidence type="ECO:0000313" key="2">
    <source>
        <dbReference type="Proteomes" id="UP001433638"/>
    </source>
</evidence>
<accession>A0ABV1MA99</accession>
<organism evidence="1 2">
    <name type="scientific">Vogesella oryzagri</name>
    <dbReference type="NCBI Taxonomy" id="3160864"/>
    <lineage>
        <taxon>Bacteria</taxon>
        <taxon>Pseudomonadati</taxon>
        <taxon>Pseudomonadota</taxon>
        <taxon>Betaproteobacteria</taxon>
        <taxon>Neisseriales</taxon>
        <taxon>Chromobacteriaceae</taxon>
        <taxon>Vogesella</taxon>
    </lineage>
</organism>
<evidence type="ECO:0000313" key="1">
    <source>
        <dbReference type="EMBL" id="MEQ6291899.1"/>
    </source>
</evidence>
<comment type="caution">
    <text evidence="1">The sequence shown here is derived from an EMBL/GenBank/DDBJ whole genome shotgun (WGS) entry which is preliminary data.</text>
</comment>
<name>A0ABV1MA99_9NEIS</name>
<dbReference type="EMBL" id="JBEFLD010000008">
    <property type="protein sequence ID" value="MEQ6291899.1"/>
    <property type="molecule type" value="Genomic_DNA"/>
</dbReference>
<gene>
    <name evidence="1" type="ORF">ABNW52_14875</name>
</gene>
<protein>
    <submittedName>
        <fullName evidence="1">Uncharacterized protein</fullName>
    </submittedName>
</protein>
<sequence>MNESELLARIQTVAGRDNRELLARFWLQMDARPTLLPFTFDDLRNLNADGRSVFHAILGGYARQQFLPLNAALLGQLSNLIAKPRYRDAMEPLANHRAFHYYSGVQPDRAKRPIAQEAEKT</sequence>
<dbReference type="Proteomes" id="UP001433638">
    <property type="component" value="Unassembled WGS sequence"/>
</dbReference>
<dbReference type="RefSeq" id="WP_349589406.1">
    <property type="nucleotide sequence ID" value="NZ_JBEFLD010000008.1"/>
</dbReference>
<reference evidence="1" key="1">
    <citation type="submission" date="2024-06" db="EMBL/GenBank/DDBJ databases">
        <title>Genome sequence of Vogesella sp. MAHUQ-64.</title>
        <authorList>
            <person name="Huq M.A."/>
        </authorList>
    </citation>
    <scope>NUCLEOTIDE SEQUENCE</scope>
    <source>
        <strain evidence="1">MAHUQ-64</strain>
    </source>
</reference>
<proteinExistence type="predicted"/>